<organism evidence="2 3">
    <name type="scientific">Ectocarpus siliculosus</name>
    <name type="common">Brown alga</name>
    <name type="synonym">Conferva siliculosa</name>
    <dbReference type="NCBI Taxonomy" id="2880"/>
    <lineage>
        <taxon>Eukaryota</taxon>
        <taxon>Sar</taxon>
        <taxon>Stramenopiles</taxon>
        <taxon>Ochrophyta</taxon>
        <taxon>PX clade</taxon>
        <taxon>Phaeophyceae</taxon>
        <taxon>Ectocarpales</taxon>
        <taxon>Ectocarpaceae</taxon>
        <taxon>Ectocarpus</taxon>
    </lineage>
</organism>
<dbReference type="AlphaFoldDB" id="D8LJ94"/>
<feature type="region of interest" description="Disordered" evidence="1">
    <location>
        <begin position="266"/>
        <end position="299"/>
    </location>
</feature>
<evidence type="ECO:0000313" key="2">
    <source>
        <dbReference type="EMBL" id="CBN76978.1"/>
    </source>
</evidence>
<accession>D8LJ94</accession>
<dbReference type="SUPFAM" id="SSF48371">
    <property type="entry name" value="ARM repeat"/>
    <property type="match status" value="1"/>
</dbReference>
<sequence>MPHVNNMEQLLKKLAGCWHESAAGGDVARLELYQAITAKGLSGDDEESTSRAFERQRGAILRVLSSCDDIQKSALELLGHIVAMASSCEGPACQPSQASSLWMAVARVLDGEDSKRMVKVMALFAIAKNTMAPDLVAPSVAQLAPAVAQTMRMESTVARQQSAMAIHSLLGSVPGAMARCDPGRADRPEEEDSFWVRCLLRLCFDDAVKVRADALKAAERAVSLGGLRGNAGIAAWVLEALRDGRLSQGMSRVLFYDASSQSQATVPGAAGEADPLPHALGSSSTAAAPDRTNPRQATPQRVKHAIRVWAVHLSLADPTRLLRAKDSAGKKRLLDVGTGLFTWLSGKSADGRDDVKVQAVESWEMFAVSMMAQIGREEAKKVAHMFLRALSRWVLKEK</sequence>
<protein>
    <submittedName>
        <fullName evidence="2">Uncharacterized protein</fullName>
    </submittedName>
</protein>
<proteinExistence type="predicted"/>
<dbReference type="Proteomes" id="UP000002630">
    <property type="component" value="Linkage Group LG15"/>
</dbReference>
<name>D8LJ94_ECTSI</name>
<dbReference type="EMBL" id="FN648420">
    <property type="protein sequence ID" value="CBN76978.1"/>
    <property type="molecule type" value="Genomic_DNA"/>
</dbReference>
<gene>
    <name evidence="2" type="ORF">Esi_0024_0150</name>
</gene>
<keyword evidence="3" id="KW-1185">Reference proteome</keyword>
<evidence type="ECO:0000313" key="3">
    <source>
        <dbReference type="Proteomes" id="UP000002630"/>
    </source>
</evidence>
<evidence type="ECO:0000256" key="1">
    <source>
        <dbReference type="SAM" id="MobiDB-lite"/>
    </source>
</evidence>
<dbReference type="OrthoDB" id="10491458at2759"/>
<reference evidence="2 3" key="1">
    <citation type="journal article" date="2010" name="Nature">
        <title>The Ectocarpus genome and the independent evolution of multicellularity in brown algae.</title>
        <authorList>
            <person name="Cock J.M."/>
            <person name="Sterck L."/>
            <person name="Rouze P."/>
            <person name="Scornet D."/>
            <person name="Allen A.E."/>
            <person name="Amoutzias G."/>
            <person name="Anthouard V."/>
            <person name="Artiguenave F."/>
            <person name="Aury J.M."/>
            <person name="Badger J.H."/>
            <person name="Beszteri B."/>
            <person name="Billiau K."/>
            <person name="Bonnet E."/>
            <person name="Bothwell J.H."/>
            <person name="Bowler C."/>
            <person name="Boyen C."/>
            <person name="Brownlee C."/>
            <person name="Carrano C.J."/>
            <person name="Charrier B."/>
            <person name="Cho G.Y."/>
            <person name="Coelho S.M."/>
            <person name="Collen J."/>
            <person name="Corre E."/>
            <person name="Da Silva C."/>
            <person name="Delage L."/>
            <person name="Delaroque N."/>
            <person name="Dittami S.M."/>
            <person name="Doulbeau S."/>
            <person name="Elias M."/>
            <person name="Farnham G."/>
            <person name="Gachon C.M."/>
            <person name="Gschloessl B."/>
            <person name="Heesch S."/>
            <person name="Jabbari K."/>
            <person name="Jubin C."/>
            <person name="Kawai H."/>
            <person name="Kimura K."/>
            <person name="Kloareg B."/>
            <person name="Kupper F.C."/>
            <person name="Lang D."/>
            <person name="Le Bail A."/>
            <person name="Leblanc C."/>
            <person name="Lerouge P."/>
            <person name="Lohr M."/>
            <person name="Lopez P.J."/>
            <person name="Martens C."/>
            <person name="Maumus F."/>
            <person name="Michel G."/>
            <person name="Miranda-Saavedra D."/>
            <person name="Morales J."/>
            <person name="Moreau H."/>
            <person name="Motomura T."/>
            <person name="Nagasato C."/>
            <person name="Napoli C.A."/>
            <person name="Nelson D.R."/>
            <person name="Nyvall-Collen P."/>
            <person name="Peters A.F."/>
            <person name="Pommier C."/>
            <person name="Potin P."/>
            <person name="Poulain J."/>
            <person name="Quesneville H."/>
            <person name="Read B."/>
            <person name="Rensing S.A."/>
            <person name="Ritter A."/>
            <person name="Rousvoal S."/>
            <person name="Samanta M."/>
            <person name="Samson G."/>
            <person name="Schroeder D.C."/>
            <person name="Segurens B."/>
            <person name="Strittmatter M."/>
            <person name="Tonon T."/>
            <person name="Tregear J.W."/>
            <person name="Valentin K."/>
            <person name="von Dassow P."/>
            <person name="Yamagishi T."/>
            <person name="Van de Peer Y."/>
            <person name="Wincker P."/>
        </authorList>
    </citation>
    <scope>NUCLEOTIDE SEQUENCE [LARGE SCALE GENOMIC DNA]</scope>
    <source>
        <strain evidence="3">Ec32 / CCAP1310/4</strain>
    </source>
</reference>
<dbReference type="EMBL" id="FN649740">
    <property type="protein sequence ID" value="CBN76978.1"/>
    <property type="molecule type" value="Genomic_DNA"/>
</dbReference>
<dbReference type="InterPro" id="IPR016024">
    <property type="entry name" value="ARM-type_fold"/>
</dbReference>
<dbReference type="InParanoid" id="D8LJ94"/>